<evidence type="ECO:0000256" key="13">
    <source>
        <dbReference type="SAM" id="Phobius"/>
    </source>
</evidence>
<evidence type="ECO:0000256" key="6">
    <source>
        <dbReference type="ARBA" id="ARBA00023136"/>
    </source>
</evidence>
<keyword evidence="11" id="KW-0413">Isomerase</keyword>
<dbReference type="Gene3D" id="3.10.50.40">
    <property type="match status" value="1"/>
</dbReference>
<dbReference type="Gene3D" id="1.10.4030.10">
    <property type="entry name" value="Porin chaperone SurA, peptide-binding domain"/>
    <property type="match status" value="1"/>
</dbReference>
<proteinExistence type="inferred from homology"/>
<dbReference type="GO" id="GO:0005886">
    <property type="term" value="C:plasma membrane"/>
    <property type="evidence" value="ECO:0007669"/>
    <property type="project" value="UniProtKB-SubCell"/>
</dbReference>
<evidence type="ECO:0000256" key="9">
    <source>
        <dbReference type="ARBA" id="ARBA00040743"/>
    </source>
</evidence>
<dbReference type="GO" id="GO:0003755">
    <property type="term" value="F:peptidyl-prolyl cis-trans isomerase activity"/>
    <property type="evidence" value="ECO:0007669"/>
    <property type="project" value="UniProtKB-KW"/>
</dbReference>
<feature type="coiled-coil region" evidence="12">
    <location>
        <begin position="365"/>
        <end position="392"/>
    </location>
</feature>
<evidence type="ECO:0000313" key="15">
    <source>
        <dbReference type="EMBL" id="PCI74789.1"/>
    </source>
</evidence>
<feature type="transmembrane region" description="Helical" evidence="13">
    <location>
        <begin position="12"/>
        <end position="30"/>
    </location>
</feature>
<keyword evidence="3" id="KW-0997">Cell inner membrane</keyword>
<sequence length="630" mass="68752">MLQDIRDNSQGVIAKVIIGFIVAIFALFGVDSIMNGFITSPPVAEINGEEISEAQLQVNTQNLLNSIGGSADSLDQGLLEQIALSQILEEVLLRQSAQKSAMAVSSNRIDRSIIENPQFQINGVFDADLAVRTMASQGFSIPIYRESLQQQMLLSQLANAYTSSSFVTESELERIAGLSAQTRDFRYLSIPLGTRTLGTAISDAEIQSYYDENQQEFTQPETVSVSYVMLDKNAISSEIELDEGVVQAQYETERSAFEGSAEKRASHILFEVGGDLSEDQALEMAATAKRRIDAGEDFGAVALEVSTDTVSAEEGGDIGYTDGTAFPIAIEEVLEILSVNEASGPVISDFGVHIVMLTEDSENVFQSFEEVAERIERELKSSEVELIYAERLGDLSNLAFETGNLETISEELELEVLISDAFARTGGRGIFSNQALVAAAFSEEVLLEENNSDVIELSPSQAVVLNVMLLNEAAVLPLEEVEPEIAVIIRTDMEREAVQNLNDQLLTSIENDESVEQLLTDNQIEWLTEEDANRAAVSVNREILTQVFSMSLADSDTPSYDNLTLGNDTAVIIELNSINAGSIASLAQSDRENMVSSMISDLGNSDFQAYMSNLQENADIESRILDEQPL</sequence>
<dbReference type="PROSITE" id="PS50198">
    <property type="entry name" value="PPIC_PPIASE_2"/>
    <property type="match status" value="1"/>
</dbReference>
<dbReference type="SUPFAM" id="SSF54534">
    <property type="entry name" value="FKBP-like"/>
    <property type="match status" value="1"/>
</dbReference>
<evidence type="ECO:0000259" key="14">
    <source>
        <dbReference type="PROSITE" id="PS50198"/>
    </source>
</evidence>
<dbReference type="EMBL" id="NVUL01000093">
    <property type="protein sequence ID" value="PCI74789.1"/>
    <property type="molecule type" value="Genomic_DNA"/>
</dbReference>
<dbReference type="SUPFAM" id="SSF109998">
    <property type="entry name" value="Triger factor/SurA peptide-binding domain-like"/>
    <property type="match status" value="1"/>
</dbReference>
<evidence type="ECO:0000256" key="2">
    <source>
        <dbReference type="ARBA" id="ARBA00022475"/>
    </source>
</evidence>
<keyword evidence="7" id="KW-0143">Chaperone</keyword>
<keyword evidence="5 13" id="KW-1133">Transmembrane helix</keyword>
<dbReference type="InterPro" id="IPR000297">
    <property type="entry name" value="PPIase_PpiC"/>
</dbReference>
<dbReference type="Pfam" id="PF13624">
    <property type="entry name" value="SurA_N_3"/>
    <property type="match status" value="1"/>
</dbReference>
<keyword evidence="12" id="KW-0175">Coiled coil</keyword>
<feature type="domain" description="PpiC" evidence="14">
    <location>
        <begin position="260"/>
        <end position="359"/>
    </location>
</feature>
<evidence type="ECO:0000256" key="10">
    <source>
        <dbReference type="ARBA" id="ARBA00042775"/>
    </source>
</evidence>
<dbReference type="AlphaFoldDB" id="A0A2A4WY66"/>
<evidence type="ECO:0000256" key="12">
    <source>
        <dbReference type="SAM" id="Coils"/>
    </source>
</evidence>
<dbReference type="Pfam" id="PF00639">
    <property type="entry name" value="Rotamase"/>
    <property type="match status" value="1"/>
</dbReference>
<name>A0A2A4WY66_9GAMM</name>
<organism evidence="15 16">
    <name type="scientific">SAR86 cluster bacterium</name>
    <dbReference type="NCBI Taxonomy" id="2030880"/>
    <lineage>
        <taxon>Bacteria</taxon>
        <taxon>Pseudomonadati</taxon>
        <taxon>Pseudomonadota</taxon>
        <taxon>Gammaproteobacteria</taxon>
        <taxon>SAR86 cluster</taxon>
    </lineage>
</organism>
<comment type="subcellular location">
    <subcellularLocation>
        <location evidence="1">Cell inner membrane</location>
        <topology evidence="1">Single-pass type II membrane protein</topology>
        <orientation evidence="1">Periplasmic side</orientation>
    </subcellularLocation>
</comment>
<dbReference type="InterPro" id="IPR027304">
    <property type="entry name" value="Trigger_fact/SurA_dom_sf"/>
</dbReference>
<keyword evidence="11" id="KW-0697">Rotamase</keyword>
<comment type="caution">
    <text evidence="15">The sequence shown here is derived from an EMBL/GenBank/DDBJ whole genome shotgun (WGS) entry which is preliminary data.</text>
</comment>
<dbReference type="InterPro" id="IPR046357">
    <property type="entry name" value="PPIase_dom_sf"/>
</dbReference>
<dbReference type="InterPro" id="IPR023058">
    <property type="entry name" value="PPIase_PpiC_CS"/>
</dbReference>
<evidence type="ECO:0000256" key="11">
    <source>
        <dbReference type="PROSITE-ProRule" id="PRU00278"/>
    </source>
</evidence>
<protein>
    <recommendedName>
        <fullName evidence="9">Periplasmic chaperone PpiD</fullName>
    </recommendedName>
    <alternativeName>
        <fullName evidence="10">Periplasmic folding chaperone</fullName>
    </alternativeName>
</protein>
<dbReference type="PANTHER" id="PTHR47529">
    <property type="entry name" value="PEPTIDYL-PROLYL CIS-TRANS ISOMERASE D"/>
    <property type="match status" value="1"/>
</dbReference>
<comment type="similarity">
    <text evidence="8">Belongs to the PpiD chaperone family.</text>
</comment>
<evidence type="ECO:0000256" key="3">
    <source>
        <dbReference type="ARBA" id="ARBA00022519"/>
    </source>
</evidence>
<keyword evidence="4 13" id="KW-0812">Transmembrane</keyword>
<evidence type="ECO:0000256" key="7">
    <source>
        <dbReference type="ARBA" id="ARBA00023186"/>
    </source>
</evidence>
<evidence type="ECO:0000256" key="8">
    <source>
        <dbReference type="ARBA" id="ARBA00038408"/>
    </source>
</evidence>
<dbReference type="Proteomes" id="UP000218767">
    <property type="component" value="Unassembled WGS sequence"/>
</dbReference>
<dbReference type="PANTHER" id="PTHR47529:SF1">
    <property type="entry name" value="PERIPLASMIC CHAPERONE PPID"/>
    <property type="match status" value="1"/>
</dbReference>
<keyword evidence="6 13" id="KW-0472">Membrane</keyword>
<gene>
    <name evidence="15" type="ORF">COB20_14530</name>
</gene>
<reference evidence="16" key="1">
    <citation type="submission" date="2017-08" db="EMBL/GenBank/DDBJ databases">
        <title>A dynamic microbial community with high functional redundancy inhabits the cold, oxic subseafloor aquifer.</title>
        <authorList>
            <person name="Tully B.J."/>
            <person name="Wheat C.G."/>
            <person name="Glazer B.T."/>
            <person name="Huber J.A."/>
        </authorList>
    </citation>
    <scope>NUCLEOTIDE SEQUENCE [LARGE SCALE GENOMIC DNA]</scope>
</reference>
<dbReference type="InterPro" id="IPR052029">
    <property type="entry name" value="PpiD_chaperone"/>
</dbReference>
<evidence type="ECO:0000256" key="1">
    <source>
        <dbReference type="ARBA" id="ARBA00004382"/>
    </source>
</evidence>
<accession>A0A2A4WY66</accession>
<evidence type="ECO:0000313" key="16">
    <source>
        <dbReference type="Proteomes" id="UP000218767"/>
    </source>
</evidence>
<keyword evidence="2" id="KW-1003">Cell membrane</keyword>
<evidence type="ECO:0000256" key="4">
    <source>
        <dbReference type="ARBA" id="ARBA00022692"/>
    </source>
</evidence>
<evidence type="ECO:0000256" key="5">
    <source>
        <dbReference type="ARBA" id="ARBA00022989"/>
    </source>
</evidence>
<dbReference type="PROSITE" id="PS01096">
    <property type="entry name" value="PPIC_PPIASE_1"/>
    <property type="match status" value="1"/>
</dbReference>